<keyword evidence="1" id="KW-0812">Transmembrane</keyword>
<evidence type="ECO:0008006" key="4">
    <source>
        <dbReference type="Google" id="ProtNLM"/>
    </source>
</evidence>
<feature type="transmembrane region" description="Helical" evidence="1">
    <location>
        <begin position="58"/>
        <end position="77"/>
    </location>
</feature>
<dbReference type="Gene3D" id="1.20.120.330">
    <property type="entry name" value="Nucleotidyltransferases domain 2"/>
    <property type="match status" value="1"/>
</dbReference>
<keyword evidence="1" id="KW-1133">Transmembrane helix</keyword>
<gene>
    <name evidence="2" type="ORF">HYG87_00490</name>
</gene>
<dbReference type="EMBL" id="CP058560">
    <property type="protein sequence ID" value="QUH22349.1"/>
    <property type="molecule type" value="Genomic_DNA"/>
</dbReference>
<dbReference type="OrthoDB" id="70453at2157"/>
<accession>A0A8T8K376</accession>
<dbReference type="KEGG" id="meme:HYG87_00490"/>
<reference evidence="2" key="1">
    <citation type="submission" date="2020-07" db="EMBL/GenBank/DDBJ databases">
        <title>Methanobacterium. sp. MethCan genome.</title>
        <authorList>
            <person name="Postec A."/>
            <person name="Quemeneur M."/>
        </authorList>
    </citation>
    <scope>NUCLEOTIDE SEQUENCE</scope>
    <source>
        <strain evidence="2">MethCAN</strain>
    </source>
</reference>
<evidence type="ECO:0000313" key="3">
    <source>
        <dbReference type="Proteomes" id="UP000681041"/>
    </source>
</evidence>
<evidence type="ECO:0000256" key="1">
    <source>
        <dbReference type="SAM" id="Phobius"/>
    </source>
</evidence>
<keyword evidence="1" id="KW-0472">Membrane</keyword>
<dbReference type="AlphaFoldDB" id="A0A8T8K376"/>
<dbReference type="GeneID" id="64819196"/>
<evidence type="ECO:0000313" key="2">
    <source>
        <dbReference type="EMBL" id="QUH22349.1"/>
    </source>
</evidence>
<keyword evidence="3" id="KW-1185">Reference proteome</keyword>
<proteinExistence type="predicted"/>
<protein>
    <recommendedName>
        <fullName evidence="4">HEPN domain-containing protein</fullName>
    </recommendedName>
</protein>
<dbReference type="RefSeq" id="WP_211533293.1">
    <property type="nucleotide sequence ID" value="NZ_CP058560.1"/>
</dbReference>
<organism evidence="2 3">
    <name type="scientific">Methanobacterium alkalithermotolerans</name>
    <dbReference type="NCBI Taxonomy" id="2731220"/>
    <lineage>
        <taxon>Archaea</taxon>
        <taxon>Methanobacteriati</taxon>
        <taxon>Methanobacteriota</taxon>
        <taxon>Methanomada group</taxon>
        <taxon>Methanobacteria</taxon>
        <taxon>Methanobacteriales</taxon>
        <taxon>Methanobacteriaceae</taxon>
        <taxon>Methanobacterium</taxon>
    </lineage>
</organism>
<name>A0A8T8K376_9EURY</name>
<sequence length="176" mass="20995">MQNKNRIQQAEINIKIYHRDGLIKRKAPDENIIKIYQKNSHESLKVADYLFKKDISTLWVIVCSYYAMYYMANAVLYKMGYKVGDKISHKVTSDALIYYVRDKLEEKLLEDFEKAKKEALELTKLTANDLIESFEFERMKRSRFQYNMLESIKISKAETSLNRSKKFVFEMEKLLM</sequence>
<dbReference type="Proteomes" id="UP000681041">
    <property type="component" value="Chromosome"/>
</dbReference>